<sequence length="117" mass="13241">MGLSYRTVSAHAALINATQEINMRDRKFRPMHAMNVNWHLTKALEENSFSMVSDKLREQLIEGGMSPREATINAPVMLDGADRTLRGEFDFKRIRQELNAERRSHNAGNMLALPAAC</sequence>
<protein>
    <submittedName>
        <fullName evidence="1">Uncharacterized protein</fullName>
    </submittedName>
</protein>
<accession>A0A401WZ29</accession>
<name>A0A401WZ29_ACEPA</name>
<organism evidence="1 2">
    <name type="scientific">Acetobacter pasteurianus NBRC 3188</name>
    <dbReference type="NCBI Taxonomy" id="1226663"/>
    <lineage>
        <taxon>Bacteria</taxon>
        <taxon>Pseudomonadati</taxon>
        <taxon>Pseudomonadota</taxon>
        <taxon>Alphaproteobacteria</taxon>
        <taxon>Acetobacterales</taxon>
        <taxon>Acetobacteraceae</taxon>
        <taxon>Acetobacter</taxon>
    </lineage>
</organism>
<dbReference type="EMBL" id="BDES01000115">
    <property type="protein sequence ID" value="GCD54566.1"/>
    <property type="molecule type" value="Genomic_DNA"/>
</dbReference>
<reference evidence="1 2" key="1">
    <citation type="submission" date="2016-06" db="EMBL/GenBank/DDBJ databases">
        <title>Acetobacter pasteurianus NBRC 3188 whole genome sequencing project.</title>
        <authorList>
            <person name="Matsutani M."/>
            <person name="Shiwa Y."/>
            <person name="Okamoto-Kainuma A."/>
            <person name="Ishikawa M."/>
            <person name="Koizumi Y."/>
            <person name="Yoshikawa H."/>
            <person name="Yakushi T."/>
            <person name="Matsushita K."/>
        </authorList>
    </citation>
    <scope>NUCLEOTIDE SEQUENCE [LARGE SCALE GENOMIC DNA]</scope>
    <source>
        <strain evidence="1 2">NBRC 3188</strain>
    </source>
</reference>
<dbReference type="AlphaFoldDB" id="A0A401WZ29"/>
<gene>
    <name evidence="1" type="ORF">NBRC3188_3263</name>
</gene>
<evidence type="ECO:0000313" key="2">
    <source>
        <dbReference type="Proteomes" id="UP000287300"/>
    </source>
</evidence>
<dbReference type="Proteomes" id="UP000287300">
    <property type="component" value="Unassembled WGS sequence"/>
</dbReference>
<comment type="caution">
    <text evidence="1">The sequence shown here is derived from an EMBL/GenBank/DDBJ whole genome shotgun (WGS) entry which is preliminary data.</text>
</comment>
<proteinExistence type="predicted"/>
<evidence type="ECO:0000313" key="1">
    <source>
        <dbReference type="EMBL" id="GCD54566.1"/>
    </source>
</evidence>